<protein>
    <submittedName>
        <fullName evidence="4">PH domain-containing protein</fullName>
    </submittedName>
</protein>
<name>A0ABT6T6N7_9ACTN</name>
<evidence type="ECO:0000313" key="4">
    <source>
        <dbReference type="EMBL" id="MDI3423557.1"/>
    </source>
</evidence>
<feature type="transmembrane region" description="Helical" evidence="2">
    <location>
        <begin position="53"/>
        <end position="70"/>
    </location>
</feature>
<proteinExistence type="predicted"/>
<keyword evidence="2" id="KW-0472">Membrane</keyword>
<evidence type="ECO:0000259" key="3">
    <source>
        <dbReference type="Pfam" id="PF10756"/>
    </source>
</evidence>
<gene>
    <name evidence="4" type="ORF">QIT00_34285</name>
</gene>
<reference evidence="4 5" key="1">
    <citation type="submission" date="2023-05" db="EMBL/GenBank/DDBJ databases">
        <title>Draft genome sequence of Streptomyces sp. B-S-A12 isolated from a cave soil in Thailand.</title>
        <authorList>
            <person name="Chamroensaksri N."/>
            <person name="Muangham S."/>
        </authorList>
    </citation>
    <scope>NUCLEOTIDE SEQUENCE [LARGE SCALE GENOMIC DNA]</scope>
    <source>
        <strain evidence="4 5">B-S-A12</strain>
    </source>
</reference>
<keyword evidence="2" id="KW-0812">Transmembrane</keyword>
<organism evidence="4 5">
    <name type="scientific">Streptomyces luteolus</name>
    <dbReference type="NCBI Taxonomy" id="3043615"/>
    <lineage>
        <taxon>Bacteria</taxon>
        <taxon>Bacillati</taxon>
        <taxon>Actinomycetota</taxon>
        <taxon>Actinomycetes</taxon>
        <taxon>Kitasatosporales</taxon>
        <taxon>Streptomycetaceae</taxon>
        <taxon>Streptomyces</taxon>
    </lineage>
</organism>
<accession>A0ABT6T6N7</accession>
<dbReference type="EMBL" id="JASCIS010000057">
    <property type="protein sequence ID" value="MDI3423557.1"/>
    <property type="molecule type" value="Genomic_DNA"/>
</dbReference>
<keyword evidence="2" id="KW-1133">Transmembrane helix</keyword>
<dbReference type="RefSeq" id="WP_282539396.1">
    <property type="nucleotide sequence ID" value="NZ_JASCIS010000057.1"/>
</dbReference>
<dbReference type="InterPro" id="IPR019692">
    <property type="entry name" value="CFP-6_PH"/>
</dbReference>
<feature type="transmembrane region" description="Helical" evidence="2">
    <location>
        <begin position="221"/>
        <end position="242"/>
    </location>
</feature>
<feature type="compositionally biased region" description="Basic and acidic residues" evidence="1">
    <location>
        <begin position="12"/>
        <end position="36"/>
    </location>
</feature>
<feature type="region of interest" description="Disordered" evidence="1">
    <location>
        <begin position="1"/>
        <end position="50"/>
    </location>
</feature>
<feature type="region of interest" description="Disordered" evidence="1">
    <location>
        <begin position="171"/>
        <end position="190"/>
    </location>
</feature>
<feature type="transmembrane region" description="Helical" evidence="2">
    <location>
        <begin position="82"/>
        <end position="104"/>
    </location>
</feature>
<dbReference type="Pfam" id="PF10756">
    <property type="entry name" value="bPH_6"/>
    <property type="match status" value="1"/>
</dbReference>
<keyword evidence="5" id="KW-1185">Reference proteome</keyword>
<comment type="caution">
    <text evidence="4">The sequence shown here is derived from an EMBL/GenBank/DDBJ whole genome shotgun (WGS) entry which is preliminary data.</text>
</comment>
<dbReference type="Proteomes" id="UP001237105">
    <property type="component" value="Unassembled WGS sequence"/>
</dbReference>
<feature type="domain" description="Low molecular weight protein antigen 6 PH" evidence="3">
    <location>
        <begin position="101"/>
        <end position="173"/>
    </location>
</feature>
<evidence type="ECO:0000256" key="1">
    <source>
        <dbReference type="SAM" id="MobiDB-lite"/>
    </source>
</evidence>
<feature type="compositionally biased region" description="Pro residues" evidence="1">
    <location>
        <begin position="1"/>
        <end position="11"/>
    </location>
</feature>
<sequence length="243" mass="25907">MTSPDPTPDPQPDPRPDGQPDRAPEGEQRSDAKPDAKPAPQPEYADRTHRSPGAIAGGVLLLGLCAWLGADALVRGTGRTPWLALAGLLFLVPLIVAYTVRPAVFANQVRLRVRNPFRTITLPWGAVEGLRAGYSSEVFAKDGGKYQLWAIPVSLRARKKAARRQVRAAVDDPHGRTSAVLSGRDAGHTRAPADQALDDLRELAERHAGAPGAQGEPAVRWAYEILAPSVAGALLLVVLLLIG</sequence>
<evidence type="ECO:0000256" key="2">
    <source>
        <dbReference type="SAM" id="Phobius"/>
    </source>
</evidence>
<evidence type="ECO:0000313" key="5">
    <source>
        <dbReference type="Proteomes" id="UP001237105"/>
    </source>
</evidence>